<dbReference type="InterPro" id="IPR051533">
    <property type="entry name" value="WaaL-like"/>
</dbReference>
<feature type="transmembrane region" description="Helical" evidence="5">
    <location>
        <begin position="62"/>
        <end position="80"/>
    </location>
</feature>
<dbReference type="PANTHER" id="PTHR37422">
    <property type="entry name" value="TEICHURONIC ACID BIOSYNTHESIS PROTEIN TUAE"/>
    <property type="match status" value="1"/>
</dbReference>
<evidence type="ECO:0000256" key="3">
    <source>
        <dbReference type="ARBA" id="ARBA00022989"/>
    </source>
</evidence>
<sequence length="416" mass="46870">MTLIRRTLYAIIIIRSALDIVFESLRLDEGGMSPGAALNGLIIMLGLVVLLRKGLSIPRTPLLFWIAYLGYSLLSLLRSPDFYEGLRLFLGQFSAAMIFFIAANVITTRKHAEELIKCVIYSSLAVSFFAIIQYVFIDKLGGRLQSTFEHPNILAFYLVLVVLALFYLPQIDPQRKNPRWKMIRLTYVPFLLILLVLTETRSAWIAIMASFILYSTLINRKMLLCLILVPPLLLVPAISNRLTDLGTSGSAQDVQSGVQLDSYSWRQLLWEYALIDSSEARTEGKGLGSFRSNSQRFFPLEDTADAHSAYIQTLYETGVIGLGLYIAMFGASLVTIWKTRMNRKSAVIAIVLIVSYLLESYSDNTLYYLSYNWYFWTFIGCHLAMSVREKRAGRALPQPTGPAMDGSFSVEHQTVG</sequence>
<dbReference type="RefSeq" id="WP_172169704.1">
    <property type="nucleotide sequence ID" value="NZ_WOEZ01000140.1"/>
</dbReference>
<feature type="transmembrane region" description="Helical" evidence="5">
    <location>
        <begin position="31"/>
        <end position="50"/>
    </location>
</feature>
<dbReference type="GO" id="GO:0016020">
    <property type="term" value="C:membrane"/>
    <property type="evidence" value="ECO:0007669"/>
    <property type="project" value="UniProtKB-SubCell"/>
</dbReference>
<evidence type="ECO:0000256" key="2">
    <source>
        <dbReference type="ARBA" id="ARBA00022692"/>
    </source>
</evidence>
<dbReference type="EMBL" id="WOEZ01000140">
    <property type="protein sequence ID" value="NPT57877.1"/>
    <property type="molecule type" value="Genomic_DNA"/>
</dbReference>
<organism evidence="7 8">
    <name type="scientific">Paraburkholderia elongata</name>
    <dbReference type="NCBI Taxonomy" id="2675747"/>
    <lineage>
        <taxon>Bacteria</taxon>
        <taxon>Pseudomonadati</taxon>
        <taxon>Pseudomonadota</taxon>
        <taxon>Betaproteobacteria</taxon>
        <taxon>Burkholderiales</taxon>
        <taxon>Burkholderiaceae</taxon>
        <taxon>Paraburkholderia</taxon>
    </lineage>
</organism>
<evidence type="ECO:0000256" key="1">
    <source>
        <dbReference type="ARBA" id="ARBA00004141"/>
    </source>
</evidence>
<evidence type="ECO:0000259" key="6">
    <source>
        <dbReference type="Pfam" id="PF04932"/>
    </source>
</evidence>
<proteinExistence type="predicted"/>
<evidence type="ECO:0000313" key="8">
    <source>
        <dbReference type="Proteomes" id="UP000655523"/>
    </source>
</evidence>
<keyword evidence="3 5" id="KW-1133">Transmembrane helix</keyword>
<protein>
    <recommendedName>
        <fullName evidence="6">O-antigen ligase-related domain-containing protein</fullName>
    </recommendedName>
</protein>
<evidence type="ECO:0000313" key="7">
    <source>
        <dbReference type="EMBL" id="NPT57877.1"/>
    </source>
</evidence>
<feature type="domain" description="O-antigen ligase-related" evidence="6">
    <location>
        <begin position="190"/>
        <end position="326"/>
    </location>
</feature>
<feature type="transmembrane region" description="Helical" evidence="5">
    <location>
        <begin position="152"/>
        <end position="169"/>
    </location>
</feature>
<dbReference type="AlphaFoldDB" id="A0A972NRW9"/>
<comment type="caution">
    <text evidence="7">The sequence shown here is derived from an EMBL/GenBank/DDBJ whole genome shotgun (WGS) entry which is preliminary data.</text>
</comment>
<comment type="subcellular location">
    <subcellularLocation>
        <location evidence="1">Membrane</location>
        <topology evidence="1">Multi-pass membrane protein</topology>
    </subcellularLocation>
</comment>
<name>A0A972NRW9_9BURK</name>
<evidence type="ECO:0000256" key="4">
    <source>
        <dbReference type="ARBA" id="ARBA00023136"/>
    </source>
</evidence>
<dbReference type="Pfam" id="PF04932">
    <property type="entry name" value="Wzy_C"/>
    <property type="match status" value="1"/>
</dbReference>
<feature type="transmembrane region" description="Helical" evidence="5">
    <location>
        <begin position="344"/>
        <end position="362"/>
    </location>
</feature>
<dbReference type="Proteomes" id="UP000655523">
    <property type="component" value="Unassembled WGS sequence"/>
</dbReference>
<keyword evidence="4 5" id="KW-0472">Membrane</keyword>
<keyword evidence="8" id="KW-1185">Reference proteome</keyword>
<feature type="transmembrane region" description="Helical" evidence="5">
    <location>
        <begin position="318"/>
        <end position="337"/>
    </location>
</feature>
<dbReference type="PANTHER" id="PTHR37422:SF13">
    <property type="entry name" value="LIPOPOLYSACCHARIDE BIOSYNTHESIS PROTEIN PA4999-RELATED"/>
    <property type="match status" value="1"/>
</dbReference>
<gene>
    <name evidence="7" type="ORF">GNZ13_25740</name>
</gene>
<dbReference type="InterPro" id="IPR007016">
    <property type="entry name" value="O-antigen_ligase-rel_domated"/>
</dbReference>
<feature type="transmembrane region" description="Helical" evidence="5">
    <location>
        <begin position="118"/>
        <end position="137"/>
    </location>
</feature>
<keyword evidence="2 5" id="KW-0812">Transmembrane</keyword>
<accession>A0A972NRW9</accession>
<feature type="transmembrane region" description="Helical" evidence="5">
    <location>
        <begin position="368"/>
        <end position="387"/>
    </location>
</feature>
<feature type="transmembrane region" description="Helical" evidence="5">
    <location>
        <begin position="86"/>
        <end position="106"/>
    </location>
</feature>
<feature type="transmembrane region" description="Helical" evidence="5">
    <location>
        <begin position="190"/>
        <end position="214"/>
    </location>
</feature>
<reference evidence="7 8" key="1">
    <citation type="submission" date="2019-11" db="EMBL/GenBank/DDBJ databases">
        <title>Metabolism of dissolved organic matter in forest soils.</title>
        <authorList>
            <person name="Cyle K.T."/>
            <person name="Wilhelm R.C."/>
            <person name="Martinez C.E."/>
        </authorList>
    </citation>
    <scope>NUCLEOTIDE SEQUENCE [LARGE SCALE GENOMIC DNA]</scope>
    <source>
        <strain evidence="7 8">5N</strain>
    </source>
</reference>
<evidence type="ECO:0000256" key="5">
    <source>
        <dbReference type="SAM" id="Phobius"/>
    </source>
</evidence>